<organism evidence="1 2">
    <name type="scientific">Cladophialophora psammophila CBS 110553</name>
    <dbReference type="NCBI Taxonomy" id="1182543"/>
    <lineage>
        <taxon>Eukaryota</taxon>
        <taxon>Fungi</taxon>
        <taxon>Dikarya</taxon>
        <taxon>Ascomycota</taxon>
        <taxon>Pezizomycotina</taxon>
        <taxon>Eurotiomycetes</taxon>
        <taxon>Chaetothyriomycetidae</taxon>
        <taxon>Chaetothyriales</taxon>
        <taxon>Herpotrichiellaceae</taxon>
        <taxon>Cladophialophora</taxon>
    </lineage>
</organism>
<dbReference type="AlphaFoldDB" id="W9XRT5"/>
<comment type="caution">
    <text evidence="1">The sequence shown here is derived from an EMBL/GenBank/DDBJ whole genome shotgun (WGS) entry which is preliminary data.</text>
</comment>
<sequence>MSITSSRVIHTCSNTPVGQASARLPIVSSLTRSPFGATRSTPREIALQIELKTPLPNLLHF</sequence>
<accession>W9XRT5</accession>
<dbReference type="EMBL" id="AMGX01000005">
    <property type="protein sequence ID" value="EXJ73004.1"/>
    <property type="molecule type" value="Genomic_DNA"/>
</dbReference>
<dbReference type="Proteomes" id="UP000019471">
    <property type="component" value="Unassembled WGS sequence"/>
</dbReference>
<reference evidence="1 2" key="1">
    <citation type="submission" date="2013-03" db="EMBL/GenBank/DDBJ databases">
        <title>The Genome Sequence of Cladophialophora psammophila CBS 110553.</title>
        <authorList>
            <consortium name="The Broad Institute Genomics Platform"/>
            <person name="Cuomo C."/>
            <person name="de Hoog S."/>
            <person name="Gorbushina A."/>
            <person name="Walker B."/>
            <person name="Young S.K."/>
            <person name="Zeng Q."/>
            <person name="Gargeya S."/>
            <person name="Fitzgerald M."/>
            <person name="Haas B."/>
            <person name="Abouelleil A."/>
            <person name="Allen A.W."/>
            <person name="Alvarado L."/>
            <person name="Arachchi H.M."/>
            <person name="Berlin A.M."/>
            <person name="Chapman S.B."/>
            <person name="Gainer-Dewar J."/>
            <person name="Goldberg J."/>
            <person name="Griggs A."/>
            <person name="Gujja S."/>
            <person name="Hansen M."/>
            <person name="Howarth C."/>
            <person name="Imamovic A."/>
            <person name="Ireland A."/>
            <person name="Larimer J."/>
            <person name="McCowan C."/>
            <person name="Murphy C."/>
            <person name="Pearson M."/>
            <person name="Poon T.W."/>
            <person name="Priest M."/>
            <person name="Roberts A."/>
            <person name="Saif S."/>
            <person name="Shea T."/>
            <person name="Sisk P."/>
            <person name="Sykes S."/>
            <person name="Wortman J."/>
            <person name="Nusbaum C."/>
            <person name="Birren B."/>
        </authorList>
    </citation>
    <scope>NUCLEOTIDE SEQUENCE [LARGE SCALE GENOMIC DNA]</scope>
    <source>
        <strain evidence="1 2">CBS 110553</strain>
    </source>
</reference>
<dbReference type="HOGENOM" id="CLU_2922456_0_0_1"/>
<dbReference type="GeneID" id="19188878"/>
<evidence type="ECO:0000313" key="2">
    <source>
        <dbReference type="Proteomes" id="UP000019471"/>
    </source>
</evidence>
<gene>
    <name evidence="1" type="ORF">A1O5_04153</name>
</gene>
<proteinExistence type="predicted"/>
<dbReference type="RefSeq" id="XP_007742951.1">
    <property type="nucleotide sequence ID" value="XM_007744761.1"/>
</dbReference>
<protein>
    <submittedName>
        <fullName evidence="1">Uncharacterized protein</fullName>
    </submittedName>
</protein>
<keyword evidence="2" id="KW-1185">Reference proteome</keyword>
<evidence type="ECO:0000313" key="1">
    <source>
        <dbReference type="EMBL" id="EXJ73004.1"/>
    </source>
</evidence>
<name>W9XRT5_9EURO</name>